<dbReference type="GO" id="GO:0006302">
    <property type="term" value="P:double-strand break repair"/>
    <property type="evidence" value="ECO:0007669"/>
    <property type="project" value="InterPro"/>
</dbReference>
<dbReference type="OrthoDB" id="9773856at2"/>
<accession>A0A1R1MM41</accession>
<evidence type="ECO:0000256" key="1">
    <source>
        <dbReference type="ARBA" id="ARBA00022722"/>
    </source>
</evidence>
<keyword evidence="1" id="KW-0540">Nuclease</keyword>
<protein>
    <recommendedName>
        <fullName evidence="10">Calcineurin-like phosphoesterase domain-containing protein</fullName>
    </recommendedName>
</protein>
<dbReference type="Proteomes" id="UP000187408">
    <property type="component" value="Unassembled WGS sequence"/>
</dbReference>
<feature type="domain" description="Calcineurin-like phosphoesterase" evidence="10">
    <location>
        <begin position="1"/>
        <end position="193"/>
    </location>
</feature>
<keyword evidence="9" id="KW-0175">Coiled coil</keyword>
<evidence type="ECO:0000256" key="5">
    <source>
        <dbReference type="ARBA" id="ARBA00022801"/>
    </source>
</evidence>
<dbReference type="InterPro" id="IPR050535">
    <property type="entry name" value="DNA_Repair-Maintenance_Comp"/>
</dbReference>
<dbReference type="STRING" id="1914305.BLW93_03360"/>
<gene>
    <name evidence="11" type="ORF">BLW93_03360</name>
</gene>
<dbReference type="EMBL" id="MOEN01000008">
    <property type="protein sequence ID" value="OMH40836.1"/>
    <property type="molecule type" value="Genomic_DNA"/>
</dbReference>
<dbReference type="AlphaFoldDB" id="A0A1R1MM41"/>
<evidence type="ECO:0000313" key="11">
    <source>
        <dbReference type="EMBL" id="OMH40836.1"/>
    </source>
</evidence>
<evidence type="ECO:0000256" key="6">
    <source>
        <dbReference type="ARBA" id="ARBA00022839"/>
    </source>
</evidence>
<dbReference type="PANTHER" id="PTHR30337:SF0">
    <property type="entry name" value="NUCLEASE SBCCD SUBUNIT D"/>
    <property type="match status" value="1"/>
</dbReference>
<keyword evidence="2" id="KW-0479">Metal-binding</keyword>
<name>A0A1R1MM41_9BACT</name>
<dbReference type="InterPro" id="IPR041796">
    <property type="entry name" value="Mre11_N"/>
</dbReference>
<proteinExistence type="inferred from homology"/>
<keyword evidence="8" id="KW-0464">Manganese</keyword>
<keyword evidence="3" id="KW-0255">Endonuclease</keyword>
<dbReference type="Gene3D" id="3.60.21.10">
    <property type="match status" value="1"/>
</dbReference>
<evidence type="ECO:0000256" key="4">
    <source>
        <dbReference type="ARBA" id="ARBA00022763"/>
    </source>
</evidence>
<evidence type="ECO:0000256" key="7">
    <source>
        <dbReference type="ARBA" id="ARBA00023204"/>
    </source>
</evidence>
<keyword evidence="5" id="KW-0378">Hydrolase</keyword>
<dbReference type="SUPFAM" id="SSF56300">
    <property type="entry name" value="Metallo-dependent phosphatases"/>
    <property type="match status" value="1"/>
</dbReference>
<dbReference type="GO" id="GO:0046872">
    <property type="term" value="F:metal ion binding"/>
    <property type="evidence" value="ECO:0007669"/>
    <property type="project" value="UniProtKB-KW"/>
</dbReference>
<dbReference type="PANTHER" id="PTHR30337">
    <property type="entry name" value="COMPONENT OF ATP-DEPENDENT DSDNA EXONUCLEASE"/>
    <property type="match status" value="1"/>
</dbReference>
<dbReference type="RefSeq" id="WP_076712700.1">
    <property type="nucleotide sequence ID" value="NZ_MOEN01000008.1"/>
</dbReference>
<feature type="coiled-coil region" evidence="9">
    <location>
        <begin position="236"/>
        <end position="263"/>
    </location>
</feature>
<keyword evidence="7" id="KW-0234">DNA repair</keyword>
<evidence type="ECO:0000256" key="8">
    <source>
        <dbReference type="ARBA" id="ARBA00023211"/>
    </source>
</evidence>
<dbReference type="InterPro" id="IPR032885">
    <property type="entry name" value="Mre11_archaea-type"/>
</dbReference>
<dbReference type="CDD" id="cd00840">
    <property type="entry name" value="MPP_Mre11_N"/>
    <property type="match status" value="1"/>
</dbReference>
<keyword evidence="6" id="KW-0269">Exonuclease</keyword>
<organism evidence="11 12">
    <name type="scientific">Desulfurobacterium indicum</name>
    <dbReference type="NCBI Taxonomy" id="1914305"/>
    <lineage>
        <taxon>Bacteria</taxon>
        <taxon>Pseudomonadati</taxon>
        <taxon>Aquificota</taxon>
        <taxon>Aquificia</taxon>
        <taxon>Desulfurobacteriales</taxon>
        <taxon>Desulfurobacteriaceae</taxon>
        <taxon>Desulfurobacterium</taxon>
    </lineage>
</organism>
<evidence type="ECO:0000259" key="10">
    <source>
        <dbReference type="Pfam" id="PF00149"/>
    </source>
</evidence>
<reference evidence="11 12" key="1">
    <citation type="submission" date="2016-10" db="EMBL/GenBank/DDBJ databases">
        <title>Genome sequence of a sulfur-reducing bacterium Desulfurobacterium indicum K6013.</title>
        <authorList>
            <person name="Cao J."/>
            <person name="Shao Z."/>
            <person name="Alain K."/>
            <person name="Jebbar M."/>
        </authorList>
    </citation>
    <scope>NUCLEOTIDE SEQUENCE [LARGE SCALE GENOMIC DNA]</scope>
    <source>
        <strain evidence="11 12">K6013</strain>
    </source>
</reference>
<comment type="caution">
    <text evidence="11">The sequence shown here is derived from an EMBL/GenBank/DDBJ whole genome shotgun (WGS) entry which is preliminary data.</text>
</comment>
<evidence type="ECO:0000313" key="12">
    <source>
        <dbReference type="Proteomes" id="UP000187408"/>
    </source>
</evidence>
<dbReference type="GO" id="GO:0004527">
    <property type="term" value="F:exonuclease activity"/>
    <property type="evidence" value="ECO:0007669"/>
    <property type="project" value="UniProtKB-KW"/>
</dbReference>
<dbReference type="InterPro" id="IPR004843">
    <property type="entry name" value="Calcineurin-like_PHP"/>
</dbReference>
<sequence>MKIAHISDSHLGYAQYNLVERKTDFFTAFEQAIDKIIKANVDLVIHTGDLFESPQPDMISLSKTIKQFRRLKEKNIPVVAITGNHDRTLRKGRIPPQKILEDLGLLHLISPYGEKVFGDLYIAGIQFMTKNHLSELREKIFPSFSERAAKYKYSIFMCHQGISPYLPFEGAAEMNMSDLPKEFTYYAGGHIHNFIHNTTEKFFSYAGVTEFRTAKEAETTNRGFNIIDLKAKSLQRVELENLRKFLTITIEESENESQKLEEITEKASSCAEPPIVIIKYLYKEKPFSETTALKKLKGNTLIVRILQKNISRKESEKIQNTTSIEEIVKKYFKDKKKSVQDLSVELAISSIEHTEEILLKFLEEKTGLKITFLNF</sequence>
<evidence type="ECO:0000256" key="9">
    <source>
        <dbReference type="SAM" id="Coils"/>
    </source>
</evidence>
<evidence type="ECO:0000256" key="2">
    <source>
        <dbReference type="ARBA" id="ARBA00022723"/>
    </source>
</evidence>
<dbReference type="InterPro" id="IPR029052">
    <property type="entry name" value="Metallo-depent_PP-like"/>
</dbReference>
<dbReference type="Pfam" id="PF00149">
    <property type="entry name" value="Metallophos"/>
    <property type="match status" value="1"/>
</dbReference>
<keyword evidence="4" id="KW-0227">DNA damage</keyword>
<dbReference type="GO" id="GO:0004519">
    <property type="term" value="F:endonuclease activity"/>
    <property type="evidence" value="ECO:0007669"/>
    <property type="project" value="UniProtKB-KW"/>
</dbReference>
<keyword evidence="12" id="KW-1185">Reference proteome</keyword>
<dbReference type="HAMAP" id="MF_02044">
    <property type="entry name" value="Mre11"/>
    <property type="match status" value="1"/>
</dbReference>
<evidence type="ECO:0000256" key="3">
    <source>
        <dbReference type="ARBA" id="ARBA00022759"/>
    </source>
</evidence>